<organism evidence="1 2">
    <name type="scientific">Gossypium australe</name>
    <dbReference type="NCBI Taxonomy" id="47621"/>
    <lineage>
        <taxon>Eukaryota</taxon>
        <taxon>Viridiplantae</taxon>
        <taxon>Streptophyta</taxon>
        <taxon>Embryophyta</taxon>
        <taxon>Tracheophyta</taxon>
        <taxon>Spermatophyta</taxon>
        <taxon>Magnoliopsida</taxon>
        <taxon>eudicotyledons</taxon>
        <taxon>Gunneridae</taxon>
        <taxon>Pentapetalae</taxon>
        <taxon>rosids</taxon>
        <taxon>malvids</taxon>
        <taxon>Malvales</taxon>
        <taxon>Malvaceae</taxon>
        <taxon>Malvoideae</taxon>
        <taxon>Gossypium</taxon>
    </lineage>
</organism>
<dbReference type="AlphaFoldDB" id="A0A5B6VXH7"/>
<sequence>MYGNVWKCVEMYGNVRQCREMIFRDLLSVDYKEGEVLFPKELRSKAIDQFFGISRNSLSKSGDEQ</sequence>
<accession>A0A5B6VXH7</accession>
<gene>
    <name evidence="1" type="ORF">EPI10_024045</name>
</gene>
<evidence type="ECO:0000313" key="1">
    <source>
        <dbReference type="EMBL" id="KAA3473684.1"/>
    </source>
</evidence>
<keyword evidence="2" id="KW-1185">Reference proteome</keyword>
<dbReference type="EMBL" id="SMMG02000005">
    <property type="protein sequence ID" value="KAA3473684.1"/>
    <property type="molecule type" value="Genomic_DNA"/>
</dbReference>
<protein>
    <submittedName>
        <fullName evidence="1">Uncharacterized protein</fullName>
    </submittedName>
</protein>
<comment type="caution">
    <text evidence="1">The sequence shown here is derived from an EMBL/GenBank/DDBJ whole genome shotgun (WGS) entry which is preliminary data.</text>
</comment>
<proteinExistence type="predicted"/>
<dbReference type="Proteomes" id="UP000325315">
    <property type="component" value="Unassembled WGS sequence"/>
</dbReference>
<name>A0A5B6VXH7_9ROSI</name>
<reference evidence="2" key="1">
    <citation type="journal article" date="2019" name="Plant Biotechnol. J.">
        <title>Genome sequencing of the Australian wild diploid species Gossypium australe highlights disease resistance and delayed gland morphogenesis.</title>
        <authorList>
            <person name="Cai Y."/>
            <person name="Cai X."/>
            <person name="Wang Q."/>
            <person name="Wang P."/>
            <person name="Zhang Y."/>
            <person name="Cai C."/>
            <person name="Xu Y."/>
            <person name="Wang K."/>
            <person name="Zhou Z."/>
            <person name="Wang C."/>
            <person name="Geng S."/>
            <person name="Li B."/>
            <person name="Dong Q."/>
            <person name="Hou Y."/>
            <person name="Wang H."/>
            <person name="Ai P."/>
            <person name="Liu Z."/>
            <person name="Yi F."/>
            <person name="Sun M."/>
            <person name="An G."/>
            <person name="Cheng J."/>
            <person name="Zhang Y."/>
            <person name="Shi Q."/>
            <person name="Xie Y."/>
            <person name="Shi X."/>
            <person name="Chang Y."/>
            <person name="Huang F."/>
            <person name="Chen Y."/>
            <person name="Hong S."/>
            <person name="Mi L."/>
            <person name="Sun Q."/>
            <person name="Zhang L."/>
            <person name="Zhou B."/>
            <person name="Peng R."/>
            <person name="Zhang X."/>
            <person name="Liu F."/>
        </authorList>
    </citation>
    <scope>NUCLEOTIDE SEQUENCE [LARGE SCALE GENOMIC DNA]</scope>
    <source>
        <strain evidence="2">cv. PA1801</strain>
    </source>
</reference>
<evidence type="ECO:0000313" key="2">
    <source>
        <dbReference type="Proteomes" id="UP000325315"/>
    </source>
</evidence>